<evidence type="ECO:0000256" key="6">
    <source>
        <dbReference type="PROSITE-ProRule" id="PRU00283"/>
    </source>
</evidence>
<protein>
    <recommendedName>
        <fullName evidence="7">Kinesin-like protein</fullName>
    </recommendedName>
</protein>
<dbReference type="PROSITE" id="PS50067">
    <property type="entry name" value="KINESIN_MOTOR_2"/>
    <property type="match status" value="1"/>
</dbReference>
<feature type="coiled-coil region" evidence="8">
    <location>
        <begin position="304"/>
        <end position="390"/>
    </location>
</feature>
<dbReference type="Pfam" id="PF00225">
    <property type="entry name" value="Kinesin"/>
    <property type="match status" value="1"/>
</dbReference>
<dbReference type="GO" id="GO:0008017">
    <property type="term" value="F:microtubule binding"/>
    <property type="evidence" value="ECO:0007669"/>
    <property type="project" value="InterPro"/>
</dbReference>
<evidence type="ECO:0000256" key="7">
    <source>
        <dbReference type="RuleBase" id="RU000394"/>
    </source>
</evidence>
<comment type="caution">
    <text evidence="10">The sequence shown here is derived from an EMBL/GenBank/DDBJ whole genome shotgun (WGS) entry which is preliminary data.</text>
</comment>
<dbReference type="InterPro" id="IPR027640">
    <property type="entry name" value="Kinesin-like_fam"/>
</dbReference>
<keyword evidence="2 7" id="KW-0493">Microtubule</keyword>
<dbReference type="SMART" id="SM00129">
    <property type="entry name" value="KISc"/>
    <property type="match status" value="1"/>
</dbReference>
<dbReference type="PROSITE" id="PS00411">
    <property type="entry name" value="KINESIN_MOTOR_1"/>
    <property type="match status" value="1"/>
</dbReference>
<dbReference type="GO" id="GO:0005524">
    <property type="term" value="F:ATP binding"/>
    <property type="evidence" value="ECO:0007669"/>
    <property type="project" value="UniProtKB-UniRule"/>
</dbReference>
<evidence type="ECO:0000259" key="9">
    <source>
        <dbReference type="PROSITE" id="PS50067"/>
    </source>
</evidence>
<accession>A0A8X8DL70</accession>
<evidence type="ECO:0000256" key="2">
    <source>
        <dbReference type="ARBA" id="ARBA00022701"/>
    </source>
</evidence>
<dbReference type="PANTHER" id="PTHR47972">
    <property type="entry name" value="KINESIN-LIKE PROTEIN KLP-3"/>
    <property type="match status" value="1"/>
</dbReference>
<evidence type="ECO:0000313" key="11">
    <source>
        <dbReference type="Proteomes" id="UP000886885"/>
    </source>
</evidence>
<dbReference type="FunFam" id="3.40.850.10:FF:000048">
    <property type="entry name" value="Kinesin-like protein"/>
    <property type="match status" value="1"/>
</dbReference>
<feature type="domain" description="Kinesin motor" evidence="9">
    <location>
        <begin position="439"/>
        <end position="775"/>
    </location>
</feature>
<dbReference type="CDD" id="cd01366">
    <property type="entry name" value="KISc_C_terminal"/>
    <property type="match status" value="1"/>
</dbReference>
<dbReference type="InterPro" id="IPR019821">
    <property type="entry name" value="Kinesin_motor_CS"/>
</dbReference>
<dbReference type="AlphaFoldDB" id="A0A8X8DL70"/>
<keyword evidence="11" id="KW-1185">Reference proteome</keyword>
<evidence type="ECO:0000256" key="3">
    <source>
        <dbReference type="ARBA" id="ARBA00022741"/>
    </source>
</evidence>
<dbReference type="InterPro" id="IPR001752">
    <property type="entry name" value="Kinesin_motor_dom"/>
</dbReference>
<feature type="coiled-coil region" evidence="8">
    <location>
        <begin position="102"/>
        <end position="231"/>
    </location>
</feature>
<keyword evidence="4 6" id="KW-0067">ATP-binding</keyword>
<sequence length="796" mass="89669">MVGTANNGRMRHAFSVVNGEQEVGLNSAPPSNAGSEYGGFEFTREDVYALLCERMKYKNKFNYKERCENMMDYIKRLRLCIKWFQELEGSYLFEQEKLQNALDFAESRCAEMDLIVKNKEEELNLIIVELRKSLASLQEKLSKEESEKLAAMDSLAREKEARLTVEKSQASLSEELGKIQGELQNANQRITSVSDMYKLLQEYNSSLQLYNSKLQTDLDTAHENVKRGEKEKAAIVENLSTLGGQYMSLQDQFNSCKVSCEEDDFNVLARADTLEKECFQSSGEKKMLLLGLLSENISVYNASVNDAAKQKDALVKEVASVRAELQQVREDRDQLQLQVQTLTTEVVNCEELVVKSNELKERCVSQSNQLKTLQDQLDAAQNKLRVSDLSAFEAKTEFEAQKKLICELQNRLEDAELKIVEGETLRKKLHNTILELKGNIRVFCRVRPLLPEDSPGADGKDVSYPTTTEALGRGIDLTQNGQKYSFTFDKVFMPDSTQEDVFVEISQLVQSALDGYKVCIFAYGQTGSGKTYTMMGKPGNLEQKGLIPRSLEQIFQTRQSLQSQGWKYEMQVSMLEIYNETIRDLLSTKDSSRTEYGSNGKQYAIKHDANGNTHVSDLTVVDVCSSREVAFLLDQASHSRSVGKTQMNEQSSRSHFVFTLRIYGVNENTEQQVQGVLNLIDLAGSERLSKSGSTGDRLRETQAINKSLSSLSDVIFSLAKKEDHVPFRNSKLTYLLQPCLGGDSKTLMFVNISPDHSSLGESLCSLRFASRVNACEIGIPRRHANMRSFDSRLSLG</sequence>
<proteinExistence type="inferred from homology"/>
<evidence type="ECO:0000256" key="8">
    <source>
        <dbReference type="SAM" id="Coils"/>
    </source>
</evidence>
<dbReference type="Proteomes" id="UP000886885">
    <property type="component" value="Chromosome 1A"/>
</dbReference>
<name>A0A8X8DL70_POPTO</name>
<gene>
    <name evidence="10" type="ORF">POTOM_003173</name>
</gene>
<evidence type="ECO:0000256" key="4">
    <source>
        <dbReference type="ARBA" id="ARBA00022840"/>
    </source>
</evidence>
<dbReference type="GO" id="GO:0005874">
    <property type="term" value="C:microtubule"/>
    <property type="evidence" value="ECO:0007669"/>
    <property type="project" value="UniProtKB-KW"/>
</dbReference>
<keyword evidence="3 6" id="KW-0547">Nucleotide-binding</keyword>
<keyword evidence="5 6" id="KW-0505">Motor protein</keyword>
<evidence type="ECO:0000313" key="10">
    <source>
        <dbReference type="EMBL" id="KAG6793946.1"/>
    </source>
</evidence>
<dbReference type="OrthoDB" id="3176171at2759"/>
<comment type="similarity">
    <text evidence="1">Belongs to the TRAFAC class myosin-kinesin ATPase superfamily. Kinesin family. KIN-14 subfamily.</text>
</comment>
<evidence type="ECO:0000256" key="1">
    <source>
        <dbReference type="ARBA" id="ARBA00010899"/>
    </source>
</evidence>
<dbReference type="GO" id="GO:0007018">
    <property type="term" value="P:microtubule-based movement"/>
    <property type="evidence" value="ECO:0007669"/>
    <property type="project" value="InterPro"/>
</dbReference>
<evidence type="ECO:0000256" key="5">
    <source>
        <dbReference type="ARBA" id="ARBA00023175"/>
    </source>
</evidence>
<dbReference type="PANTHER" id="PTHR47972:SF46">
    <property type="entry name" value="KINESIN-LIKE PROTEIN"/>
    <property type="match status" value="1"/>
</dbReference>
<dbReference type="GO" id="GO:0003777">
    <property type="term" value="F:microtubule motor activity"/>
    <property type="evidence" value="ECO:0007669"/>
    <property type="project" value="InterPro"/>
</dbReference>
<keyword evidence="8" id="KW-0175">Coiled coil</keyword>
<feature type="binding site" evidence="6">
    <location>
        <begin position="524"/>
        <end position="531"/>
    </location>
    <ligand>
        <name>ATP</name>
        <dbReference type="ChEBI" id="CHEBI:30616"/>
    </ligand>
</feature>
<dbReference type="EMBL" id="JAAWWB010000001">
    <property type="protein sequence ID" value="KAG6793946.1"/>
    <property type="molecule type" value="Genomic_DNA"/>
</dbReference>
<reference evidence="10" key="1">
    <citation type="journal article" date="2020" name="bioRxiv">
        <title>Hybrid origin of Populus tomentosa Carr. identified through genome sequencing and phylogenomic analysis.</title>
        <authorList>
            <person name="An X."/>
            <person name="Gao K."/>
            <person name="Chen Z."/>
            <person name="Li J."/>
            <person name="Yang X."/>
            <person name="Yang X."/>
            <person name="Zhou J."/>
            <person name="Guo T."/>
            <person name="Zhao T."/>
            <person name="Huang S."/>
            <person name="Miao D."/>
            <person name="Khan W.U."/>
            <person name="Rao P."/>
            <person name="Ye M."/>
            <person name="Lei B."/>
            <person name="Liao W."/>
            <person name="Wang J."/>
            <person name="Ji L."/>
            <person name="Li Y."/>
            <person name="Guo B."/>
            <person name="Mustafa N.S."/>
            <person name="Li S."/>
            <person name="Yun Q."/>
            <person name="Keller S.R."/>
            <person name="Mao J."/>
            <person name="Zhang R."/>
            <person name="Strauss S.H."/>
        </authorList>
    </citation>
    <scope>NUCLEOTIDE SEQUENCE</scope>
    <source>
        <strain evidence="10">GM15</strain>
        <tissue evidence="10">Leaf</tissue>
    </source>
</reference>
<organism evidence="10 11">
    <name type="scientific">Populus tomentosa</name>
    <name type="common">Chinese white poplar</name>
    <dbReference type="NCBI Taxonomy" id="118781"/>
    <lineage>
        <taxon>Eukaryota</taxon>
        <taxon>Viridiplantae</taxon>
        <taxon>Streptophyta</taxon>
        <taxon>Embryophyta</taxon>
        <taxon>Tracheophyta</taxon>
        <taxon>Spermatophyta</taxon>
        <taxon>Magnoliopsida</taxon>
        <taxon>eudicotyledons</taxon>
        <taxon>Gunneridae</taxon>
        <taxon>Pentapetalae</taxon>
        <taxon>rosids</taxon>
        <taxon>fabids</taxon>
        <taxon>Malpighiales</taxon>
        <taxon>Salicaceae</taxon>
        <taxon>Saliceae</taxon>
        <taxon>Populus</taxon>
    </lineage>
</organism>